<organism evidence="1 2">
    <name type="scientific">Thalictrum thalictroides</name>
    <name type="common">Rue-anemone</name>
    <name type="synonym">Anemone thalictroides</name>
    <dbReference type="NCBI Taxonomy" id="46969"/>
    <lineage>
        <taxon>Eukaryota</taxon>
        <taxon>Viridiplantae</taxon>
        <taxon>Streptophyta</taxon>
        <taxon>Embryophyta</taxon>
        <taxon>Tracheophyta</taxon>
        <taxon>Spermatophyta</taxon>
        <taxon>Magnoliopsida</taxon>
        <taxon>Ranunculales</taxon>
        <taxon>Ranunculaceae</taxon>
        <taxon>Thalictroideae</taxon>
        <taxon>Thalictrum</taxon>
    </lineage>
</organism>
<dbReference type="EMBL" id="JABWDY010039969">
    <property type="protein sequence ID" value="KAF5178510.1"/>
    <property type="molecule type" value="Genomic_DNA"/>
</dbReference>
<reference evidence="1 2" key="1">
    <citation type="submission" date="2020-06" db="EMBL/GenBank/DDBJ databases">
        <title>Transcriptomic and genomic resources for Thalictrum thalictroides and T. hernandezii: Facilitating candidate gene discovery in an emerging model plant lineage.</title>
        <authorList>
            <person name="Arias T."/>
            <person name="Riano-Pachon D.M."/>
            <person name="Di Stilio V.S."/>
        </authorList>
    </citation>
    <scope>NUCLEOTIDE SEQUENCE [LARGE SCALE GENOMIC DNA]</scope>
    <source>
        <strain evidence="2">cv. WT478/WT964</strain>
        <tissue evidence="1">Leaves</tissue>
    </source>
</reference>
<evidence type="ECO:0000313" key="1">
    <source>
        <dbReference type="EMBL" id="KAF5178510.1"/>
    </source>
</evidence>
<gene>
    <name evidence="1" type="ORF">FRX31_031903</name>
</gene>
<proteinExistence type="predicted"/>
<dbReference type="Proteomes" id="UP000554482">
    <property type="component" value="Unassembled WGS sequence"/>
</dbReference>
<protein>
    <recommendedName>
        <fullName evidence="3">RNA-directed DNA polymerase (Reverse transcriptase)</fullName>
    </recommendedName>
</protein>
<sequence length="62" mass="7490">MKEKLKRLKKELKVWNWQIFGKTEARIRKVERELQSLQLAADIRPTDRTLCENVQHKEAELD</sequence>
<name>A0A7J6V2M4_THATH</name>
<keyword evidence="2" id="KW-1185">Reference proteome</keyword>
<comment type="caution">
    <text evidence="1">The sequence shown here is derived from an EMBL/GenBank/DDBJ whole genome shotgun (WGS) entry which is preliminary data.</text>
</comment>
<evidence type="ECO:0008006" key="3">
    <source>
        <dbReference type="Google" id="ProtNLM"/>
    </source>
</evidence>
<accession>A0A7J6V2M4</accession>
<evidence type="ECO:0000313" key="2">
    <source>
        <dbReference type="Proteomes" id="UP000554482"/>
    </source>
</evidence>
<feature type="non-terminal residue" evidence="1">
    <location>
        <position position="62"/>
    </location>
</feature>
<dbReference type="AlphaFoldDB" id="A0A7J6V2M4"/>